<dbReference type="EMBL" id="MFYX01000107">
    <property type="protein sequence ID" value="OGK02474.1"/>
    <property type="molecule type" value="Genomic_DNA"/>
</dbReference>
<gene>
    <name evidence="2" type="ORF">A2519_12085</name>
</gene>
<dbReference type="SUPFAM" id="SSF49452">
    <property type="entry name" value="Starch-binding domain-like"/>
    <property type="match status" value="1"/>
</dbReference>
<evidence type="ECO:0000256" key="1">
    <source>
        <dbReference type="SAM" id="SignalP"/>
    </source>
</evidence>
<dbReference type="AlphaFoldDB" id="A0A1F7F722"/>
<evidence type="ECO:0000313" key="2">
    <source>
        <dbReference type="EMBL" id="OGK02474.1"/>
    </source>
</evidence>
<evidence type="ECO:0008006" key="4">
    <source>
        <dbReference type="Google" id="ProtNLM"/>
    </source>
</evidence>
<comment type="caution">
    <text evidence="2">The sequence shown here is derived from an EMBL/GenBank/DDBJ whole genome shotgun (WGS) entry which is preliminary data.</text>
</comment>
<name>A0A1F7F722_UNCRA</name>
<dbReference type="GO" id="GO:0030246">
    <property type="term" value="F:carbohydrate binding"/>
    <property type="evidence" value="ECO:0007669"/>
    <property type="project" value="InterPro"/>
</dbReference>
<reference evidence="2 3" key="1">
    <citation type="journal article" date="2016" name="Nat. Commun.">
        <title>Thousands of microbial genomes shed light on interconnected biogeochemical processes in an aquifer system.</title>
        <authorList>
            <person name="Anantharaman K."/>
            <person name="Brown C.T."/>
            <person name="Hug L.A."/>
            <person name="Sharon I."/>
            <person name="Castelle C.J."/>
            <person name="Probst A.J."/>
            <person name="Thomas B.C."/>
            <person name="Singh A."/>
            <person name="Wilkins M.J."/>
            <person name="Karaoz U."/>
            <person name="Brodie E.L."/>
            <person name="Williams K.H."/>
            <person name="Hubbard S.S."/>
            <person name="Banfield J.F."/>
        </authorList>
    </citation>
    <scope>NUCLEOTIDE SEQUENCE [LARGE SCALE GENOMIC DNA]</scope>
</reference>
<feature type="chain" id="PRO_5009528449" description="Carboxypeptidase regulatory-like domain-containing protein" evidence="1">
    <location>
        <begin position="34"/>
        <end position="420"/>
    </location>
</feature>
<dbReference type="Gene3D" id="2.60.40.1120">
    <property type="entry name" value="Carboxypeptidase-like, regulatory domain"/>
    <property type="match status" value="1"/>
</dbReference>
<dbReference type="InterPro" id="IPR013784">
    <property type="entry name" value="Carb-bd-like_fold"/>
</dbReference>
<dbReference type="PROSITE" id="PS51257">
    <property type="entry name" value="PROKAR_LIPOPROTEIN"/>
    <property type="match status" value="1"/>
</dbReference>
<feature type="signal peptide" evidence="1">
    <location>
        <begin position="1"/>
        <end position="33"/>
    </location>
</feature>
<evidence type="ECO:0000313" key="3">
    <source>
        <dbReference type="Proteomes" id="UP000179243"/>
    </source>
</evidence>
<dbReference type="SUPFAM" id="SSF49299">
    <property type="entry name" value="PKD domain"/>
    <property type="match status" value="1"/>
</dbReference>
<dbReference type="InterPro" id="IPR035986">
    <property type="entry name" value="PKD_dom_sf"/>
</dbReference>
<protein>
    <recommendedName>
        <fullName evidence="4">Carboxypeptidase regulatory-like domain-containing protein</fullName>
    </recommendedName>
</protein>
<organism evidence="2 3">
    <name type="scientific">Candidatus Raymondbacteria bacterium RIFOXYD12_FULL_49_13</name>
    <dbReference type="NCBI Taxonomy" id="1817890"/>
    <lineage>
        <taxon>Bacteria</taxon>
        <taxon>Raymondiibacteriota</taxon>
    </lineage>
</organism>
<proteinExistence type="predicted"/>
<keyword evidence="1" id="KW-0732">Signal</keyword>
<sequence>MKTMRCAPWRALISACGTGLLLLASCNYFSEMASPTEYSTIEFSGKVLDSATAAPVPNVRITIETTTLETDQNGSFVFSDLTTGKKKAVVEKNGYFSIIDSVNVSFRTTKKYFYLVKNTPPIIDTFFIVIPSPFYIGDTALFVFRASDSTDQLLYAALDFGDTAVSFPYLVARGLDTISHAFQTAGPFDASLYLSDISGDSDMALAAATVINNHRPHVVNQTGNAPFFATYISRLHLDLFDADSNWKLVFIDWGDGSYDRIYELTRAAYVDTIFSHVYADTGLYPLIIRAFDMNNALAEILGSVEVIHPLPPQVAELFVMPDLIVNNQPESLSVNIVVIRANYYVSNIIWRFNYAYNPDSARTFSTTYDSLSGRVVSAGTTFSLTLPVVLFQPDTNDVSVWVTDAAHIRSGLKSATFVKQ</sequence>
<dbReference type="Proteomes" id="UP000179243">
    <property type="component" value="Unassembled WGS sequence"/>
</dbReference>
<accession>A0A1F7F722</accession>
<dbReference type="Pfam" id="PF13715">
    <property type="entry name" value="CarbopepD_reg_2"/>
    <property type="match status" value="1"/>
</dbReference>